<organism evidence="1">
    <name type="scientific">uncultured Flavobacterium sp</name>
    <dbReference type="NCBI Taxonomy" id="165435"/>
    <lineage>
        <taxon>Bacteria</taxon>
        <taxon>Pseudomonadati</taxon>
        <taxon>Bacteroidota</taxon>
        <taxon>Flavobacteriia</taxon>
        <taxon>Flavobacteriales</taxon>
        <taxon>Flavobacteriaceae</taxon>
        <taxon>Flavobacterium</taxon>
        <taxon>environmental samples</taxon>
    </lineage>
</organism>
<name>A0A060CJY8_9FLAO</name>
<reference evidence="1" key="1">
    <citation type="journal article" date="2013" name="Environ. Microbiol.">
        <title>Seasonally variable intestinal metagenomes of the red palm weevil (Rhynchophorus ferrugineus).</title>
        <authorList>
            <person name="Jia S."/>
            <person name="Zhang X."/>
            <person name="Zhang G."/>
            <person name="Yin A."/>
            <person name="Zhang S."/>
            <person name="Li F."/>
            <person name="Wang L."/>
            <person name="Zhao D."/>
            <person name="Yun Q."/>
            <person name="Tala"/>
            <person name="Wang J."/>
            <person name="Sun G."/>
            <person name="Baabdullah M."/>
            <person name="Yu X."/>
            <person name="Hu S."/>
            <person name="Al-Mssallem I.S."/>
            <person name="Yu J."/>
        </authorList>
    </citation>
    <scope>NUCLEOTIDE SEQUENCE</scope>
</reference>
<protein>
    <submittedName>
        <fullName evidence="1">CAZy families GH28 protein</fullName>
    </submittedName>
</protein>
<dbReference type="EMBL" id="KF127927">
    <property type="protein sequence ID" value="AIA95287.1"/>
    <property type="molecule type" value="Genomic_DNA"/>
</dbReference>
<accession>A0A060CJY8</accession>
<sequence length="90" mass="10670">KQIKRFPGKIHNYPEFTMFGEMPAWGFFIRHASNIKMKNIKLKLDNDDFRPAFILYNVKNTTLDKISLLKGYQKKQFVTKDCNNNSIKKI</sequence>
<proteinExistence type="predicted"/>
<dbReference type="AlphaFoldDB" id="A0A060CJY8"/>
<evidence type="ECO:0000313" key="1">
    <source>
        <dbReference type="EMBL" id="AIA95287.1"/>
    </source>
</evidence>
<feature type="non-terminal residue" evidence="1">
    <location>
        <position position="1"/>
    </location>
</feature>